<reference evidence="1 2" key="1">
    <citation type="journal article" date="2018" name="IMA Fungus">
        <title>IMA Genome-F 10: Nine draft genome sequences of Claviceps purpurea s.lat., including C. arundinis, C. humidiphila, and C. cf. spartinae, pseudomolecules for the pitch canker pathogen Fusarium circinatum, draft genome of Davidsoniella eucalypti, Grosmannia galeiformis, Quambalaria eucalypti, and Teratosphaeria destructans.</title>
        <authorList>
            <person name="Wingfield B.D."/>
            <person name="Liu M."/>
            <person name="Nguyen H.D."/>
            <person name="Lane F.A."/>
            <person name="Morgan S.W."/>
            <person name="De Vos L."/>
            <person name="Wilken P.M."/>
            <person name="Duong T.A."/>
            <person name="Aylward J."/>
            <person name="Coetzee M.P."/>
            <person name="Dadej K."/>
            <person name="De Beer Z.W."/>
            <person name="Findlay W."/>
            <person name="Havenga M."/>
            <person name="Kolarik M."/>
            <person name="Menzies J.G."/>
            <person name="Naidoo K."/>
            <person name="Pochopski O."/>
            <person name="Shoukouhi P."/>
            <person name="Santana Q.C."/>
            <person name="Seifert K.A."/>
            <person name="Soal N."/>
            <person name="Steenkamp E.T."/>
            <person name="Tatham C.T."/>
            <person name="van der Nest M.A."/>
            <person name="Wingfield M.J."/>
        </authorList>
    </citation>
    <scope>NUCLEOTIDE SEQUENCE [LARGE SCALE GENOMIC DNA]</scope>
    <source>
        <strain evidence="1">CMW44962</strain>
    </source>
</reference>
<comment type="caution">
    <text evidence="1">The sequence shown here is derived from an EMBL/GenBank/DDBJ whole genome shotgun (WGS) entry which is preliminary data.</text>
</comment>
<evidence type="ECO:0000313" key="2">
    <source>
        <dbReference type="Proteomes" id="UP001138500"/>
    </source>
</evidence>
<dbReference type="AlphaFoldDB" id="A0A9W7SPS0"/>
<proteinExistence type="predicted"/>
<keyword evidence="2" id="KW-1185">Reference proteome</keyword>
<name>A0A9W7SPS0_9PEZI</name>
<reference evidence="1 2" key="2">
    <citation type="journal article" date="2021" name="Curr. Genet.">
        <title>Genetic response to nitrogen starvation in the aggressive Eucalyptus foliar pathogen Teratosphaeria destructans.</title>
        <authorList>
            <person name="Havenga M."/>
            <person name="Wingfield B.D."/>
            <person name="Wingfield M.J."/>
            <person name="Dreyer L.L."/>
            <person name="Roets F."/>
            <person name="Aylward J."/>
        </authorList>
    </citation>
    <scope>NUCLEOTIDE SEQUENCE [LARGE SCALE GENOMIC DNA]</scope>
    <source>
        <strain evidence="1">CMW44962</strain>
    </source>
</reference>
<evidence type="ECO:0000313" key="1">
    <source>
        <dbReference type="EMBL" id="KAH9826412.1"/>
    </source>
</evidence>
<dbReference type="Proteomes" id="UP001138500">
    <property type="component" value="Unassembled WGS sequence"/>
</dbReference>
<protein>
    <submittedName>
        <fullName evidence="1">Uncharacterized protein</fullName>
    </submittedName>
</protein>
<sequence length="98" mass="10812">MLLLVLGAQGALEFLYARQLEQFFVGGRDVLVDDDMSLEDAADVFFADATRAVVGRLEFADVGPEVDLRRVVLAWCRDRVVGAPLGVETDAHDRPAHR</sequence>
<dbReference type="EMBL" id="RIBY02001986">
    <property type="protein sequence ID" value="KAH9826412.1"/>
    <property type="molecule type" value="Genomic_DNA"/>
</dbReference>
<accession>A0A9W7SPS0</accession>
<organism evidence="1 2">
    <name type="scientific">Teratosphaeria destructans</name>
    <dbReference type="NCBI Taxonomy" id="418781"/>
    <lineage>
        <taxon>Eukaryota</taxon>
        <taxon>Fungi</taxon>
        <taxon>Dikarya</taxon>
        <taxon>Ascomycota</taxon>
        <taxon>Pezizomycotina</taxon>
        <taxon>Dothideomycetes</taxon>
        <taxon>Dothideomycetidae</taxon>
        <taxon>Mycosphaerellales</taxon>
        <taxon>Teratosphaeriaceae</taxon>
        <taxon>Teratosphaeria</taxon>
    </lineage>
</organism>
<gene>
    <name evidence="1" type="ORF">Tdes44962_MAKER10043</name>
</gene>